<protein>
    <submittedName>
        <fullName evidence="2">Uncharacterized protein</fullName>
    </submittedName>
</protein>
<comment type="caution">
    <text evidence="2">The sequence shown here is derived from an EMBL/GenBank/DDBJ whole genome shotgun (WGS) entry which is preliminary data.</text>
</comment>
<reference evidence="2" key="1">
    <citation type="journal article" date="2021" name="PeerJ">
        <title>Extensive microbial diversity within the chicken gut microbiome revealed by metagenomics and culture.</title>
        <authorList>
            <person name="Gilroy R."/>
            <person name="Ravi A."/>
            <person name="Getino M."/>
            <person name="Pursley I."/>
            <person name="Horton D.L."/>
            <person name="Alikhan N.F."/>
            <person name="Baker D."/>
            <person name="Gharbi K."/>
            <person name="Hall N."/>
            <person name="Watson M."/>
            <person name="Adriaenssens E.M."/>
            <person name="Foster-Nyarko E."/>
            <person name="Jarju S."/>
            <person name="Secka A."/>
            <person name="Antonio M."/>
            <person name="Oren A."/>
            <person name="Chaudhuri R.R."/>
            <person name="La Ragione R."/>
            <person name="Hildebrand F."/>
            <person name="Pallen M.J."/>
        </authorList>
    </citation>
    <scope>NUCLEOTIDE SEQUENCE</scope>
    <source>
        <strain evidence="2">ChiGjej1B1-98</strain>
    </source>
</reference>
<name>A0A9D2C9P5_9MICO</name>
<feature type="region of interest" description="Disordered" evidence="1">
    <location>
        <begin position="81"/>
        <end position="130"/>
    </location>
</feature>
<evidence type="ECO:0000313" key="2">
    <source>
        <dbReference type="EMBL" id="HIY66064.1"/>
    </source>
</evidence>
<evidence type="ECO:0000256" key="1">
    <source>
        <dbReference type="SAM" id="MobiDB-lite"/>
    </source>
</evidence>
<accession>A0A9D2C9P5</accession>
<reference evidence="2" key="2">
    <citation type="submission" date="2021-04" db="EMBL/GenBank/DDBJ databases">
        <authorList>
            <person name="Gilroy R."/>
        </authorList>
    </citation>
    <scope>NUCLEOTIDE SEQUENCE</scope>
    <source>
        <strain evidence="2">ChiGjej1B1-98</strain>
    </source>
</reference>
<proteinExistence type="predicted"/>
<dbReference type="AlphaFoldDB" id="A0A9D2C9P5"/>
<gene>
    <name evidence="2" type="ORF">H9830_07290</name>
</gene>
<dbReference type="Proteomes" id="UP000824005">
    <property type="component" value="Unassembled WGS sequence"/>
</dbReference>
<evidence type="ECO:0000313" key="3">
    <source>
        <dbReference type="Proteomes" id="UP000824005"/>
    </source>
</evidence>
<dbReference type="EMBL" id="DXDC01000212">
    <property type="protein sequence ID" value="HIY66064.1"/>
    <property type="molecule type" value="Genomic_DNA"/>
</dbReference>
<sequence length="158" mass="17049">MGQERENIDSGKRSERSVRLDSLEEAFARYGIPSGNRALIQGIHDAVGAAGLVGYSDYFRIERRGGGPALEVHRSYTNGFRSEQDAKKSASDAPRWPSRRLHGSWGVDHPELGQPAAPAPKKRAAPVRRPSVPERPAAICPTCFLELPATGVCAACGD</sequence>
<organism evidence="2 3">
    <name type="scientific">Candidatus Agrococcus pullicola</name>
    <dbReference type="NCBI Taxonomy" id="2838429"/>
    <lineage>
        <taxon>Bacteria</taxon>
        <taxon>Bacillati</taxon>
        <taxon>Actinomycetota</taxon>
        <taxon>Actinomycetes</taxon>
        <taxon>Micrococcales</taxon>
        <taxon>Microbacteriaceae</taxon>
        <taxon>Agrococcus</taxon>
    </lineage>
</organism>